<evidence type="ECO:0000313" key="2">
    <source>
        <dbReference type="EMBL" id="KAK7488612.1"/>
    </source>
</evidence>
<sequence length="95" mass="11093">MIKLPASDSDLPPLVSIFRTRLVKLRNYRSVSCRLRYDAWRLGKVYLSQMSDVSSVSVTWKRTDHKNNQDSSKQHIPSILPSPKSVFSESVWRKW</sequence>
<protein>
    <submittedName>
        <fullName evidence="2">Uncharacterized protein</fullName>
    </submittedName>
</protein>
<name>A0ABD0KN50_9CAEN</name>
<organism evidence="2 3">
    <name type="scientific">Batillaria attramentaria</name>
    <dbReference type="NCBI Taxonomy" id="370345"/>
    <lineage>
        <taxon>Eukaryota</taxon>
        <taxon>Metazoa</taxon>
        <taxon>Spiralia</taxon>
        <taxon>Lophotrochozoa</taxon>
        <taxon>Mollusca</taxon>
        <taxon>Gastropoda</taxon>
        <taxon>Caenogastropoda</taxon>
        <taxon>Sorbeoconcha</taxon>
        <taxon>Cerithioidea</taxon>
        <taxon>Batillariidae</taxon>
        <taxon>Batillaria</taxon>
    </lineage>
</organism>
<comment type="caution">
    <text evidence="2">The sequence shown here is derived from an EMBL/GenBank/DDBJ whole genome shotgun (WGS) entry which is preliminary data.</text>
</comment>
<dbReference type="AlphaFoldDB" id="A0ABD0KN50"/>
<reference evidence="2 3" key="1">
    <citation type="journal article" date="2023" name="Sci. Data">
        <title>Genome assembly of the Korean intertidal mud-creeper Batillaria attramentaria.</title>
        <authorList>
            <person name="Patra A.K."/>
            <person name="Ho P.T."/>
            <person name="Jun S."/>
            <person name="Lee S.J."/>
            <person name="Kim Y."/>
            <person name="Won Y.J."/>
        </authorList>
    </citation>
    <scope>NUCLEOTIDE SEQUENCE [LARGE SCALE GENOMIC DNA]</scope>
    <source>
        <strain evidence="2">Wonlab-2016</strain>
    </source>
</reference>
<proteinExistence type="predicted"/>
<dbReference type="Proteomes" id="UP001519460">
    <property type="component" value="Unassembled WGS sequence"/>
</dbReference>
<evidence type="ECO:0000256" key="1">
    <source>
        <dbReference type="SAM" id="MobiDB-lite"/>
    </source>
</evidence>
<evidence type="ECO:0000313" key="3">
    <source>
        <dbReference type="Proteomes" id="UP001519460"/>
    </source>
</evidence>
<feature type="region of interest" description="Disordered" evidence="1">
    <location>
        <begin position="63"/>
        <end position="95"/>
    </location>
</feature>
<accession>A0ABD0KN50</accession>
<gene>
    <name evidence="2" type="ORF">BaRGS_00020065</name>
</gene>
<dbReference type="EMBL" id="JACVVK020000148">
    <property type="protein sequence ID" value="KAK7488612.1"/>
    <property type="molecule type" value="Genomic_DNA"/>
</dbReference>
<keyword evidence="3" id="KW-1185">Reference proteome</keyword>